<sequence>MKTELKVKFLQHLNEKKREGGFTLIELLVVVIIIGILAAVALPSLLSQANKGKQVEARNNIGALNRAQQAFHLDRQAFTSSIGELGMGIATQTTNYRYEIATGAAGASSVALHRGITIKKALKSYGGYTYTTDVTSGGVTEAATQAKLWEIKAPNPNDGPQATATTVFVVTNLAPTADATQLGN</sequence>
<evidence type="ECO:0000256" key="6">
    <source>
        <dbReference type="SAM" id="Phobius"/>
    </source>
</evidence>
<evidence type="ECO:0000256" key="2">
    <source>
        <dbReference type="ARBA" id="ARBA00022481"/>
    </source>
</evidence>
<comment type="caution">
    <text evidence="7">The sequence shown here is derived from an EMBL/GenBank/DDBJ whole genome shotgun (WGS) entry which is preliminary data.</text>
</comment>
<organism evidence="7">
    <name type="scientific">Planktothricoides sp. SpSt-374</name>
    <dbReference type="NCBI Taxonomy" id="2282167"/>
    <lineage>
        <taxon>Bacteria</taxon>
        <taxon>Bacillati</taxon>
        <taxon>Cyanobacteriota</taxon>
        <taxon>Cyanophyceae</taxon>
        <taxon>Oscillatoriophycideae</taxon>
        <taxon>Oscillatoriales</taxon>
        <taxon>Oscillatoriaceae</taxon>
        <taxon>Planktothricoides</taxon>
    </lineage>
</organism>
<dbReference type="GO" id="GO:0015628">
    <property type="term" value="P:protein secretion by the type II secretion system"/>
    <property type="evidence" value="ECO:0007669"/>
    <property type="project" value="InterPro"/>
</dbReference>
<dbReference type="InterPro" id="IPR045584">
    <property type="entry name" value="Pilin-like"/>
</dbReference>
<name>A0A7C3VI93_9CYAN</name>
<proteinExistence type="predicted"/>
<dbReference type="Pfam" id="PF07963">
    <property type="entry name" value="N_methyl"/>
    <property type="match status" value="1"/>
</dbReference>
<accession>A0A7C3VI93</accession>
<dbReference type="PANTHER" id="PTHR30093:SF44">
    <property type="entry name" value="TYPE II SECRETION SYSTEM CORE PROTEIN G"/>
    <property type="match status" value="1"/>
</dbReference>
<dbReference type="PROSITE" id="PS00409">
    <property type="entry name" value="PROKAR_NTER_METHYL"/>
    <property type="match status" value="1"/>
</dbReference>
<dbReference type="SUPFAM" id="SSF54523">
    <property type="entry name" value="Pili subunits"/>
    <property type="match status" value="1"/>
</dbReference>
<dbReference type="AlphaFoldDB" id="A0A7C3VI93"/>
<evidence type="ECO:0000313" key="7">
    <source>
        <dbReference type="EMBL" id="HGG01739.1"/>
    </source>
</evidence>
<evidence type="ECO:0000256" key="3">
    <source>
        <dbReference type="ARBA" id="ARBA00022692"/>
    </source>
</evidence>
<dbReference type="InterPro" id="IPR031975">
    <property type="entry name" value="Pilin_GH"/>
</dbReference>
<dbReference type="PANTHER" id="PTHR30093">
    <property type="entry name" value="GENERAL SECRETION PATHWAY PROTEIN G"/>
    <property type="match status" value="1"/>
</dbReference>
<feature type="transmembrane region" description="Helical" evidence="6">
    <location>
        <begin position="21"/>
        <end position="46"/>
    </location>
</feature>
<dbReference type="PRINTS" id="PR00813">
    <property type="entry name" value="BCTERIALGSPG"/>
</dbReference>
<keyword evidence="5 6" id="KW-0472">Membrane</keyword>
<gene>
    <name evidence="7" type="ORF">ENR15_14080</name>
</gene>
<dbReference type="GO" id="GO:0016020">
    <property type="term" value="C:membrane"/>
    <property type="evidence" value="ECO:0007669"/>
    <property type="project" value="UniProtKB-SubCell"/>
</dbReference>
<dbReference type="Gene3D" id="3.30.700.10">
    <property type="entry name" value="Glycoprotein, Type 4 Pilin"/>
    <property type="match status" value="1"/>
</dbReference>
<dbReference type="Pfam" id="PF16734">
    <property type="entry name" value="Pilin_GH"/>
    <property type="match status" value="1"/>
</dbReference>
<keyword evidence="2" id="KW-0488">Methylation</keyword>
<evidence type="ECO:0000256" key="5">
    <source>
        <dbReference type="ARBA" id="ARBA00023136"/>
    </source>
</evidence>
<dbReference type="InterPro" id="IPR012902">
    <property type="entry name" value="N_methyl_site"/>
</dbReference>
<dbReference type="NCBIfam" id="TIGR02532">
    <property type="entry name" value="IV_pilin_GFxxxE"/>
    <property type="match status" value="1"/>
</dbReference>
<dbReference type="GO" id="GO:0015627">
    <property type="term" value="C:type II protein secretion system complex"/>
    <property type="evidence" value="ECO:0007669"/>
    <property type="project" value="InterPro"/>
</dbReference>
<keyword evidence="3 6" id="KW-0812">Transmembrane</keyword>
<comment type="subcellular location">
    <subcellularLocation>
        <location evidence="1">Membrane</location>
        <topology evidence="1">Single-pass membrane protein</topology>
    </subcellularLocation>
</comment>
<protein>
    <submittedName>
        <fullName evidence="7">Prepilin-type N-terminal cleavage/methylation domain-containing protein</fullName>
    </submittedName>
</protein>
<dbReference type="InterPro" id="IPR000983">
    <property type="entry name" value="Bac_GSPG_pilin"/>
</dbReference>
<reference evidence="7" key="1">
    <citation type="journal article" date="2020" name="mSystems">
        <title>Genome- and Community-Level Interaction Insights into Carbon Utilization and Element Cycling Functions of Hydrothermarchaeota in Hydrothermal Sediment.</title>
        <authorList>
            <person name="Zhou Z."/>
            <person name="Liu Y."/>
            <person name="Xu W."/>
            <person name="Pan J."/>
            <person name="Luo Z.H."/>
            <person name="Li M."/>
        </authorList>
    </citation>
    <scope>NUCLEOTIDE SEQUENCE [LARGE SCALE GENOMIC DNA]</scope>
    <source>
        <strain evidence="7">SpSt-374</strain>
    </source>
</reference>
<keyword evidence="4 6" id="KW-1133">Transmembrane helix</keyword>
<evidence type="ECO:0000256" key="4">
    <source>
        <dbReference type="ARBA" id="ARBA00022989"/>
    </source>
</evidence>
<evidence type="ECO:0000256" key="1">
    <source>
        <dbReference type="ARBA" id="ARBA00004167"/>
    </source>
</evidence>
<dbReference type="EMBL" id="DSPX01000141">
    <property type="protein sequence ID" value="HGG01739.1"/>
    <property type="molecule type" value="Genomic_DNA"/>
</dbReference>